<reference evidence="3" key="1">
    <citation type="submission" date="2016-10" db="EMBL/GenBank/DDBJ databases">
        <authorList>
            <person name="Varghese N."/>
            <person name="Submissions S."/>
        </authorList>
    </citation>
    <scope>NUCLEOTIDE SEQUENCE [LARGE SCALE GENOMIC DNA]</scope>
    <source>
        <strain evidence="3">DSM 44209</strain>
    </source>
</reference>
<sequence>MPGRPGSPHTGAVSPQTPESPATRRGVVRLLNTTGGRLLCLAGAVDAAAVDAFWRCYGREPARIDRIDARSVTALSEPGCELLLDHVETAELAGRPVELRPSPAVTRVLTGRDSGAGTD</sequence>
<proteinExistence type="predicted"/>
<dbReference type="EMBL" id="FOIE01000002">
    <property type="protein sequence ID" value="SET10239.1"/>
    <property type="molecule type" value="Genomic_DNA"/>
</dbReference>
<protein>
    <recommendedName>
        <fullName evidence="4">STAS domain-containing protein</fullName>
    </recommendedName>
</protein>
<name>A0A1I0BT44_9ACTN</name>
<accession>A0A1I0BT44</accession>
<dbReference type="Proteomes" id="UP000198507">
    <property type="component" value="Unassembled WGS sequence"/>
</dbReference>
<evidence type="ECO:0000313" key="2">
    <source>
        <dbReference type="EMBL" id="SET10239.1"/>
    </source>
</evidence>
<evidence type="ECO:0000313" key="3">
    <source>
        <dbReference type="Proteomes" id="UP000198507"/>
    </source>
</evidence>
<evidence type="ECO:0000256" key="1">
    <source>
        <dbReference type="SAM" id="MobiDB-lite"/>
    </source>
</evidence>
<keyword evidence="3" id="KW-1185">Reference proteome</keyword>
<feature type="region of interest" description="Disordered" evidence="1">
    <location>
        <begin position="1"/>
        <end position="24"/>
    </location>
</feature>
<evidence type="ECO:0008006" key="4">
    <source>
        <dbReference type="Google" id="ProtNLM"/>
    </source>
</evidence>
<dbReference type="AlphaFoldDB" id="A0A1I0BT44"/>
<gene>
    <name evidence="2" type="ORF">SAMN04488546_1441</name>
</gene>
<organism evidence="2 3">
    <name type="scientific">Geodermatophilus poikilotrophus</name>
    <dbReference type="NCBI Taxonomy" id="1333667"/>
    <lineage>
        <taxon>Bacteria</taxon>
        <taxon>Bacillati</taxon>
        <taxon>Actinomycetota</taxon>
        <taxon>Actinomycetes</taxon>
        <taxon>Geodermatophilales</taxon>
        <taxon>Geodermatophilaceae</taxon>
        <taxon>Geodermatophilus</taxon>
    </lineage>
</organism>